<evidence type="ECO:0000313" key="4">
    <source>
        <dbReference type="EMBL" id="HIR46807.1"/>
    </source>
</evidence>
<dbReference type="Pfam" id="PF07508">
    <property type="entry name" value="Recombinase"/>
    <property type="match status" value="1"/>
</dbReference>
<evidence type="ECO:0000259" key="2">
    <source>
        <dbReference type="PROSITE" id="PS51736"/>
    </source>
</evidence>
<dbReference type="PROSITE" id="PS51737">
    <property type="entry name" value="RECOMBINASE_DNA_BIND"/>
    <property type="match status" value="1"/>
</dbReference>
<name>A0A9D1AMF3_9FIRM</name>
<comment type="caution">
    <text evidence="4">The sequence shown here is derived from an EMBL/GenBank/DDBJ whole genome shotgun (WGS) entry which is preliminary data.</text>
</comment>
<dbReference type="Proteomes" id="UP000824242">
    <property type="component" value="Unassembled WGS sequence"/>
</dbReference>
<dbReference type="PANTHER" id="PTHR30461">
    <property type="entry name" value="DNA-INVERTASE FROM LAMBDOID PROPHAGE"/>
    <property type="match status" value="1"/>
</dbReference>
<sequence>MKTCMYLRKSRAEDLSDTTGDTLRRHRETLEETARSMQLTICGVYEEVVSGEDLYARPEMLRLLRDVRDGACEAVLCMDIDRLGRGTMSQQGVILETFKEAGVRIITPQKTYDLRDEMDEDYTELQTFFARKELKLIKKRMRRGVERTAADGGYLANAPYGYEKTREGRLPTLKIQEDEAVYVRQMFLAYANGEGAPAIAAFLNACGAHPRRSESFTRGAVMNILRNPVYTGTVIWNRRRFLRSGGQSPGCRKIENSREQWVITRGKHPAIVAQELFDRVQARMQSRSKPSGTGRELVNPFAGLIRCANCGGLMQLRPRANRPGGYLLCERAGCCPSCNFSDAADALRNALRPLLRRIPIQPDTPDPCDQRRERLLLDAEKRLRTQEGRLCTLLEAGIYSPALYEERRRILLTQREKLSEQLSRLSTATDNQRDEKTLTAEDALNGASPAEENRLWRLLVRSILCRSERGPDGNHVCFEVQLRCSPDASQL</sequence>
<evidence type="ECO:0000256" key="1">
    <source>
        <dbReference type="SAM" id="MobiDB-lite"/>
    </source>
</evidence>
<dbReference type="Gene3D" id="3.40.50.1390">
    <property type="entry name" value="Resolvase, N-terminal catalytic domain"/>
    <property type="match status" value="1"/>
</dbReference>
<organism evidence="4 5">
    <name type="scientific">Candidatus Caccousia avicola</name>
    <dbReference type="NCBI Taxonomy" id="2840721"/>
    <lineage>
        <taxon>Bacteria</taxon>
        <taxon>Bacillati</taxon>
        <taxon>Bacillota</taxon>
        <taxon>Clostridia</taxon>
        <taxon>Eubacteriales</taxon>
        <taxon>Oscillospiraceae</taxon>
        <taxon>Oscillospiraceae incertae sedis</taxon>
        <taxon>Candidatus Caccousia</taxon>
    </lineage>
</organism>
<protein>
    <submittedName>
        <fullName evidence="4">Recombinase family protein</fullName>
    </submittedName>
</protein>
<reference evidence="4" key="1">
    <citation type="submission" date="2020-10" db="EMBL/GenBank/DDBJ databases">
        <authorList>
            <person name="Gilroy R."/>
        </authorList>
    </citation>
    <scope>NUCLEOTIDE SEQUENCE</scope>
    <source>
        <strain evidence="4">ChiSxjej1B13-7958</strain>
    </source>
</reference>
<evidence type="ECO:0000259" key="3">
    <source>
        <dbReference type="PROSITE" id="PS51737"/>
    </source>
</evidence>
<accession>A0A9D1AMF3</accession>
<proteinExistence type="predicted"/>
<dbReference type="InterPro" id="IPR011109">
    <property type="entry name" value="DNA_bind_recombinase_dom"/>
</dbReference>
<dbReference type="Pfam" id="PF00239">
    <property type="entry name" value="Resolvase"/>
    <property type="match status" value="1"/>
</dbReference>
<gene>
    <name evidence="4" type="ORF">IAB89_03965</name>
</gene>
<feature type="domain" description="Recombinase" evidence="3">
    <location>
        <begin position="159"/>
        <end position="290"/>
    </location>
</feature>
<dbReference type="EMBL" id="DVGZ01000041">
    <property type="protein sequence ID" value="HIR46807.1"/>
    <property type="molecule type" value="Genomic_DNA"/>
</dbReference>
<dbReference type="InterPro" id="IPR036162">
    <property type="entry name" value="Resolvase-like_N_sf"/>
</dbReference>
<dbReference type="CDD" id="cd00338">
    <property type="entry name" value="Ser_Recombinase"/>
    <property type="match status" value="1"/>
</dbReference>
<dbReference type="PROSITE" id="PS51736">
    <property type="entry name" value="RECOMBINASES_3"/>
    <property type="match status" value="1"/>
</dbReference>
<dbReference type="GO" id="GO:0003677">
    <property type="term" value="F:DNA binding"/>
    <property type="evidence" value="ECO:0007669"/>
    <property type="project" value="InterPro"/>
</dbReference>
<dbReference type="InterPro" id="IPR006119">
    <property type="entry name" value="Resolv_N"/>
</dbReference>
<evidence type="ECO:0000313" key="5">
    <source>
        <dbReference type="Proteomes" id="UP000824242"/>
    </source>
</evidence>
<dbReference type="InterPro" id="IPR050639">
    <property type="entry name" value="SSR_resolvase"/>
</dbReference>
<dbReference type="SUPFAM" id="SSF53041">
    <property type="entry name" value="Resolvase-like"/>
    <property type="match status" value="1"/>
</dbReference>
<dbReference type="SMART" id="SM00857">
    <property type="entry name" value="Resolvase"/>
    <property type="match status" value="1"/>
</dbReference>
<feature type="region of interest" description="Disordered" evidence="1">
    <location>
        <begin position="422"/>
        <end position="445"/>
    </location>
</feature>
<dbReference type="PANTHER" id="PTHR30461:SF23">
    <property type="entry name" value="DNA RECOMBINASE-RELATED"/>
    <property type="match status" value="1"/>
</dbReference>
<reference evidence="4" key="2">
    <citation type="journal article" date="2021" name="PeerJ">
        <title>Extensive microbial diversity within the chicken gut microbiome revealed by metagenomics and culture.</title>
        <authorList>
            <person name="Gilroy R."/>
            <person name="Ravi A."/>
            <person name="Getino M."/>
            <person name="Pursley I."/>
            <person name="Horton D.L."/>
            <person name="Alikhan N.F."/>
            <person name="Baker D."/>
            <person name="Gharbi K."/>
            <person name="Hall N."/>
            <person name="Watson M."/>
            <person name="Adriaenssens E.M."/>
            <person name="Foster-Nyarko E."/>
            <person name="Jarju S."/>
            <person name="Secka A."/>
            <person name="Antonio M."/>
            <person name="Oren A."/>
            <person name="Chaudhuri R.R."/>
            <person name="La Ragione R."/>
            <person name="Hildebrand F."/>
            <person name="Pallen M.J."/>
        </authorList>
    </citation>
    <scope>NUCLEOTIDE SEQUENCE</scope>
    <source>
        <strain evidence="4">ChiSxjej1B13-7958</strain>
    </source>
</reference>
<dbReference type="AlphaFoldDB" id="A0A9D1AMF3"/>
<dbReference type="GO" id="GO:0000150">
    <property type="term" value="F:DNA strand exchange activity"/>
    <property type="evidence" value="ECO:0007669"/>
    <property type="project" value="InterPro"/>
</dbReference>
<feature type="domain" description="Resolvase/invertase-type recombinase catalytic" evidence="2">
    <location>
        <begin position="2"/>
        <end position="152"/>
    </location>
</feature>
<dbReference type="Gene3D" id="3.90.1750.20">
    <property type="entry name" value="Putative Large Serine Recombinase, Chain B, Domain 2"/>
    <property type="match status" value="1"/>
</dbReference>
<dbReference type="InterPro" id="IPR038109">
    <property type="entry name" value="DNA_bind_recomb_sf"/>
</dbReference>